<evidence type="ECO:0000256" key="1">
    <source>
        <dbReference type="ARBA" id="ARBA00010951"/>
    </source>
</evidence>
<dbReference type="EC" id="2.7.7.12" evidence="7"/>
<evidence type="ECO:0000256" key="8">
    <source>
        <dbReference type="PIRSR" id="PIRSR000808-1"/>
    </source>
</evidence>
<organism evidence="12 13">
    <name type="scientific">Eiseniibacteriota bacterium</name>
    <dbReference type="NCBI Taxonomy" id="2212470"/>
    <lineage>
        <taxon>Bacteria</taxon>
        <taxon>Candidatus Eiseniibacteriota</taxon>
    </lineage>
</organism>
<dbReference type="PIRSF" id="PIRSF000808">
    <property type="entry name" value="GalT"/>
    <property type="match status" value="1"/>
</dbReference>
<dbReference type="EMBL" id="VBPB01000027">
    <property type="protein sequence ID" value="TMQ73950.1"/>
    <property type="molecule type" value="Genomic_DNA"/>
</dbReference>
<dbReference type="GO" id="GO:0008270">
    <property type="term" value="F:zinc ion binding"/>
    <property type="evidence" value="ECO:0007669"/>
    <property type="project" value="InterPro"/>
</dbReference>
<evidence type="ECO:0000259" key="11">
    <source>
        <dbReference type="Pfam" id="PF02744"/>
    </source>
</evidence>
<protein>
    <recommendedName>
        <fullName evidence="7">Galactose-1-phosphate uridylyltransferase</fullName>
        <ecNumber evidence="7">2.7.7.12</ecNumber>
    </recommendedName>
</protein>
<feature type="binding site" evidence="9">
    <location>
        <position position="112"/>
    </location>
    <ligand>
        <name>Zn(2+)</name>
        <dbReference type="ChEBI" id="CHEBI:29105"/>
    </ligand>
</feature>
<evidence type="ECO:0000256" key="2">
    <source>
        <dbReference type="ARBA" id="ARBA00022679"/>
    </source>
</evidence>
<keyword evidence="3 12" id="KW-0548">Nucleotidyltransferase</keyword>
<evidence type="ECO:0000256" key="9">
    <source>
        <dbReference type="PIRSR" id="PIRSR000808-3"/>
    </source>
</evidence>
<dbReference type="GO" id="GO:0008108">
    <property type="term" value="F:UDP-glucose:hexose-1-phosphate uridylyltransferase activity"/>
    <property type="evidence" value="ECO:0007669"/>
    <property type="project" value="UniProtKB-UniRule"/>
</dbReference>
<dbReference type="AlphaFoldDB" id="A0A538UDL3"/>
<reference evidence="12 13" key="1">
    <citation type="journal article" date="2019" name="Nat. Microbiol.">
        <title>Mediterranean grassland soil C-N compound turnover is dependent on rainfall and depth, and is mediated by genomically divergent microorganisms.</title>
        <authorList>
            <person name="Diamond S."/>
            <person name="Andeer P.F."/>
            <person name="Li Z."/>
            <person name="Crits-Christoph A."/>
            <person name="Burstein D."/>
            <person name="Anantharaman K."/>
            <person name="Lane K.R."/>
            <person name="Thomas B.C."/>
            <person name="Pan C."/>
            <person name="Northen T.R."/>
            <person name="Banfield J.F."/>
        </authorList>
    </citation>
    <scope>NUCLEOTIDE SEQUENCE [LARGE SCALE GENOMIC DNA]</scope>
    <source>
        <strain evidence="12">WS_11</strain>
    </source>
</reference>
<keyword evidence="2 12" id="KW-0808">Transferase</keyword>
<evidence type="ECO:0000313" key="13">
    <source>
        <dbReference type="Proteomes" id="UP000319771"/>
    </source>
</evidence>
<dbReference type="Pfam" id="PF01087">
    <property type="entry name" value="GalP_UDP_transf"/>
    <property type="match status" value="1"/>
</dbReference>
<feature type="domain" description="Galactose-1-phosphate uridyl transferase C-terminal" evidence="11">
    <location>
        <begin position="186"/>
        <end position="309"/>
    </location>
</feature>
<dbReference type="GO" id="GO:0006012">
    <property type="term" value="P:galactose metabolic process"/>
    <property type="evidence" value="ECO:0007669"/>
    <property type="project" value="UniProtKB-UniRule"/>
</dbReference>
<evidence type="ECO:0000256" key="5">
    <source>
        <dbReference type="ARBA" id="ARBA00022833"/>
    </source>
</evidence>
<evidence type="ECO:0000313" key="12">
    <source>
        <dbReference type="EMBL" id="TMQ73950.1"/>
    </source>
</evidence>
<dbReference type="InterPro" id="IPR001937">
    <property type="entry name" value="GalP_UDPtransf1"/>
</dbReference>
<dbReference type="PANTHER" id="PTHR42763:SF1">
    <property type="entry name" value="UDP-GLUCOSE--HEXOSE-1-PHOSPHATE URIDYLYLTRANSFERASE"/>
    <property type="match status" value="1"/>
</dbReference>
<feature type="domain" description="Galactose-1-phosphate uridyl transferase N-terminal" evidence="10">
    <location>
        <begin position="3"/>
        <end position="175"/>
    </location>
</feature>
<feature type="binding site" evidence="9">
    <location>
        <position position="39"/>
    </location>
    <ligand>
        <name>Zn(2+)</name>
        <dbReference type="ChEBI" id="CHEBI:29105"/>
    </ligand>
</feature>
<dbReference type="Pfam" id="PF02744">
    <property type="entry name" value="GalP_UDP_tr_C"/>
    <property type="match status" value="1"/>
</dbReference>
<evidence type="ECO:0000259" key="10">
    <source>
        <dbReference type="Pfam" id="PF01087"/>
    </source>
</evidence>
<evidence type="ECO:0000256" key="3">
    <source>
        <dbReference type="ARBA" id="ARBA00022695"/>
    </source>
</evidence>
<accession>A0A538UDL3</accession>
<dbReference type="UniPathway" id="UPA00214"/>
<dbReference type="InterPro" id="IPR005850">
    <property type="entry name" value="GalP_Utransf_C"/>
</dbReference>
<dbReference type="InterPro" id="IPR005849">
    <property type="entry name" value="GalP_Utransf_N"/>
</dbReference>
<dbReference type="SUPFAM" id="SSF54197">
    <property type="entry name" value="HIT-like"/>
    <property type="match status" value="2"/>
</dbReference>
<feature type="binding site" evidence="9">
    <location>
        <position position="42"/>
    </location>
    <ligand>
        <name>Zn(2+)</name>
        <dbReference type="ChEBI" id="CHEBI:29105"/>
    </ligand>
</feature>
<keyword evidence="5 9" id="KW-0862">Zinc</keyword>
<dbReference type="InterPro" id="IPR053177">
    <property type="entry name" value="ADP-glucose_phosphorylase"/>
</dbReference>
<comment type="caution">
    <text evidence="12">The sequence shown here is derived from an EMBL/GenBank/DDBJ whole genome shotgun (WGS) entry which is preliminary data.</text>
</comment>
<comment type="cofactor">
    <cofactor evidence="9">
        <name>Zn(2+)</name>
        <dbReference type="ChEBI" id="CHEBI:29105"/>
    </cofactor>
    <text evidence="9">Binds 1 zinc ion per subunit.</text>
</comment>
<evidence type="ECO:0000256" key="7">
    <source>
        <dbReference type="NCBIfam" id="TIGR00209"/>
    </source>
</evidence>
<feature type="active site" description="Tele-UMP-histidine intermediate" evidence="8">
    <location>
        <position position="165"/>
    </location>
</feature>
<keyword evidence="6" id="KW-0119">Carbohydrate metabolism</keyword>
<sequence>MPELRKDPVVGRWVIISTERSRRPTSFIPAAKGTPAGFCPFCPGNEDKTPPAVFTSRPNRAVAGAPDWTVRVVPNKFPALQIEGGLDRRGEGLYDRMNGVGAHEVIIEGPDHAPELADLPAEHIAQVLQAYRERILDLSKDTRLRYVLIFKNHGQQAGATLEHTHSQLIATPIIPRVLQEELEGARRYYELKERCVFCDIVHQETADNNGRRVVAMNDRFVALEPFAPRFPFETWILPLRHDASYQETADPSESLALAVLLRDTLQRLNRALDRPPYNFVLHTAPVGDSDLEYYHWHLEIMPHLTRVAGFEMGSGFHINPTPPEDAAQYLREIAAEGPADPGR</sequence>
<gene>
    <name evidence="12" type="primary">galT</name>
    <name evidence="12" type="ORF">E6K81_02000</name>
</gene>
<feature type="binding site" evidence="9">
    <location>
        <position position="163"/>
    </location>
    <ligand>
        <name>Zn(2+)</name>
        <dbReference type="ChEBI" id="CHEBI:29105"/>
    </ligand>
</feature>
<dbReference type="Proteomes" id="UP000319771">
    <property type="component" value="Unassembled WGS sequence"/>
</dbReference>
<dbReference type="NCBIfam" id="TIGR00209">
    <property type="entry name" value="galT_1"/>
    <property type="match status" value="1"/>
</dbReference>
<proteinExistence type="inferred from homology"/>
<dbReference type="InterPro" id="IPR036265">
    <property type="entry name" value="HIT-like_sf"/>
</dbReference>
<name>A0A538UDL3_UNCEI</name>
<dbReference type="PANTHER" id="PTHR42763">
    <property type="entry name" value="ADP-GLUCOSE PHOSPHORYLASE"/>
    <property type="match status" value="1"/>
</dbReference>
<evidence type="ECO:0000256" key="4">
    <source>
        <dbReference type="ARBA" id="ARBA00022723"/>
    </source>
</evidence>
<comment type="similarity">
    <text evidence="1">Belongs to the galactose-1-phosphate uridylyltransferase type 1 family.</text>
</comment>
<keyword evidence="4 9" id="KW-0479">Metal-binding</keyword>
<dbReference type="Gene3D" id="3.30.428.10">
    <property type="entry name" value="HIT-like"/>
    <property type="match status" value="2"/>
</dbReference>
<evidence type="ECO:0000256" key="6">
    <source>
        <dbReference type="ARBA" id="ARBA00023277"/>
    </source>
</evidence>